<dbReference type="GO" id="GO:0016020">
    <property type="term" value="C:membrane"/>
    <property type="evidence" value="ECO:0007669"/>
    <property type="project" value="UniProtKB-SubCell"/>
</dbReference>
<feature type="domain" description="Cyclic nucleotide-binding" evidence="12">
    <location>
        <begin position="464"/>
        <end position="534"/>
    </location>
</feature>
<evidence type="ECO:0000256" key="2">
    <source>
        <dbReference type="ARBA" id="ARBA00010486"/>
    </source>
</evidence>
<feature type="transmembrane region" description="Helical" evidence="11">
    <location>
        <begin position="187"/>
        <end position="206"/>
    </location>
</feature>
<feature type="transmembrane region" description="Helical" evidence="11">
    <location>
        <begin position="227"/>
        <end position="251"/>
    </location>
</feature>
<keyword evidence="8" id="KW-1071">Ligand-gated ion channel</keyword>
<reference evidence="14 15" key="1">
    <citation type="submission" date="2025-04" db="UniProtKB">
        <authorList>
            <consortium name="RefSeq"/>
        </authorList>
    </citation>
    <scope>IDENTIFICATION</scope>
    <source>
        <tissue evidence="14 15">Leaves</tissue>
    </source>
</reference>
<dbReference type="InterPro" id="IPR014710">
    <property type="entry name" value="RmlC-like_jellyroll"/>
</dbReference>
<keyword evidence="13" id="KW-1185">Reference proteome</keyword>
<dbReference type="OrthoDB" id="421226at2759"/>
<evidence type="ECO:0000256" key="7">
    <source>
        <dbReference type="ARBA" id="ARBA00023136"/>
    </source>
</evidence>
<keyword evidence="5 11" id="KW-1133">Transmembrane helix</keyword>
<organism evidence="13 15">
    <name type="scientific">Juglans regia</name>
    <name type="common">English walnut</name>
    <dbReference type="NCBI Taxonomy" id="51240"/>
    <lineage>
        <taxon>Eukaryota</taxon>
        <taxon>Viridiplantae</taxon>
        <taxon>Streptophyta</taxon>
        <taxon>Embryophyta</taxon>
        <taxon>Tracheophyta</taxon>
        <taxon>Spermatophyta</taxon>
        <taxon>Magnoliopsida</taxon>
        <taxon>eudicotyledons</taxon>
        <taxon>Gunneridae</taxon>
        <taxon>Pentapetalae</taxon>
        <taxon>rosids</taxon>
        <taxon>fabids</taxon>
        <taxon>Fagales</taxon>
        <taxon>Juglandaceae</taxon>
        <taxon>Juglans</taxon>
    </lineage>
</organism>
<evidence type="ECO:0000313" key="14">
    <source>
        <dbReference type="RefSeq" id="XP_035543453.1"/>
    </source>
</evidence>
<feature type="region of interest" description="Disordered" evidence="10">
    <location>
        <begin position="1"/>
        <end position="38"/>
    </location>
</feature>
<dbReference type="CDD" id="cd00038">
    <property type="entry name" value="CAP_ED"/>
    <property type="match status" value="1"/>
</dbReference>
<dbReference type="KEGG" id="jre:109020159"/>
<evidence type="ECO:0000256" key="11">
    <source>
        <dbReference type="SAM" id="Phobius"/>
    </source>
</evidence>
<keyword evidence="7 11" id="KW-0472">Membrane</keyword>
<dbReference type="RefSeq" id="XP_035543453.1">
    <property type="nucleotide sequence ID" value="XM_035687560.1"/>
</dbReference>
<evidence type="ECO:0000256" key="4">
    <source>
        <dbReference type="ARBA" id="ARBA00022692"/>
    </source>
</evidence>
<evidence type="ECO:0000256" key="10">
    <source>
        <dbReference type="SAM" id="MobiDB-lite"/>
    </source>
</evidence>
<dbReference type="GeneID" id="109020159"/>
<keyword evidence="4 11" id="KW-0812">Transmembrane</keyword>
<evidence type="ECO:0000313" key="15">
    <source>
        <dbReference type="RefSeq" id="XP_035543454.1"/>
    </source>
</evidence>
<dbReference type="PANTHER" id="PTHR45651">
    <property type="entry name" value="CYCLIC NUCLEOTIDE-GATED ION CHANNEL 15-RELATED-RELATED"/>
    <property type="match status" value="1"/>
</dbReference>
<sequence length="624" mass="72452">MRQRSLTWQENETPYVDIEAQIPENGETEADSEEKKTATKRDSNPVRWLIRKCNIDPQGRFIRTWDLIFLLSCLIAVSVDPLFFYLPVINEDRTCLTLDNRLKITATCLRSVLDFISLSDIILRFICPFTNEDSPDQQHGQTNLVKDAWPIAKRYLFSRYFLIDILAILPAPQVAVPIIFSDMGSQTYWKIFLGTVVLFQYVPRVLRIFRVWSKVDKSTTIFKAVSWLNAGNYFYLYLFASYVLGAFWYFLSIQRLMDCWHVACKRNKGCNPSSFFCDHDDGNHIFKKEWCPVKTPDSTAFDFGIFREALQSVKASPFLQKCLFCSCWGVRNLSSLGQNLQTSPYEWENVFAIFVTILGLLLCLYFIGNVQMYMHLKKNRKLELTYMDKDDKARMKAKEKKAEEWISKNQLPDHMKKEIMSCIRQKLGKKEDIDTENPFPHLPKHLSTEIRRHLCLPQLKKVPMFQEKSEKQLHLICDELKQVYYNEDSYIVRQGEPLDRMLFLTQGYALKFRSGETALRRSIGKGDFIGEQLLTWGFNGSSAPNLSELPISTETIKTHNKVEAFALLANVLRTLVPKVQEVDTVKSEAVQKNTPVEGNLESYYTALQRHEHLRSEIEEGDLVD</sequence>
<evidence type="ECO:0000256" key="1">
    <source>
        <dbReference type="ARBA" id="ARBA00004141"/>
    </source>
</evidence>
<dbReference type="AlphaFoldDB" id="A0A6P9E7L1"/>
<name>A0A6P9E7L1_JUGRE</name>
<proteinExistence type="inferred from homology"/>
<feature type="transmembrane region" description="Helical" evidence="11">
    <location>
        <begin position="160"/>
        <end position="181"/>
    </location>
</feature>
<evidence type="ECO:0000313" key="13">
    <source>
        <dbReference type="Proteomes" id="UP000235220"/>
    </source>
</evidence>
<dbReference type="InterPro" id="IPR018490">
    <property type="entry name" value="cNMP-bd_dom_sf"/>
</dbReference>
<dbReference type="GO" id="GO:0005216">
    <property type="term" value="F:monoatomic ion channel activity"/>
    <property type="evidence" value="ECO:0007669"/>
    <property type="project" value="InterPro"/>
</dbReference>
<dbReference type="SUPFAM" id="SSF81324">
    <property type="entry name" value="Voltage-gated potassium channels"/>
    <property type="match status" value="1"/>
</dbReference>
<dbReference type="InterPro" id="IPR005821">
    <property type="entry name" value="Ion_trans_dom"/>
</dbReference>
<dbReference type="Proteomes" id="UP000235220">
    <property type="component" value="Chromosome 2"/>
</dbReference>
<comment type="similarity">
    <text evidence="2">Belongs to the cyclic nucleotide-gated cation channel (TC 1.A.1.5) family.</text>
</comment>
<dbReference type="SUPFAM" id="SSF51206">
    <property type="entry name" value="cAMP-binding domain-like"/>
    <property type="match status" value="1"/>
</dbReference>
<dbReference type="RefSeq" id="XP_035543454.1">
    <property type="nucleotide sequence ID" value="XM_035687561.1"/>
</dbReference>
<keyword evidence="6" id="KW-0406">Ion transport</keyword>
<evidence type="ECO:0000256" key="8">
    <source>
        <dbReference type="ARBA" id="ARBA00023286"/>
    </source>
</evidence>
<dbReference type="Pfam" id="PF00520">
    <property type="entry name" value="Ion_trans"/>
    <property type="match status" value="1"/>
</dbReference>
<evidence type="ECO:0000259" key="12">
    <source>
        <dbReference type="PROSITE" id="PS50042"/>
    </source>
</evidence>
<evidence type="ECO:0000256" key="5">
    <source>
        <dbReference type="ARBA" id="ARBA00022989"/>
    </source>
</evidence>
<keyword evidence="3" id="KW-0813">Transport</keyword>
<dbReference type="SMART" id="SM00100">
    <property type="entry name" value="cNMP"/>
    <property type="match status" value="1"/>
</dbReference>
<comment type="subcellular location">
    <subcellularLocation>
        <location evidence="1">Membrane</location>
        <topology evidence="1">Multi-pass membrane protein</topology>
    </subcellularLocation>
</comment>
<dbReference type="Gene3D" id="1.10.287.630">
    <property type="entry name" value="Helix hairpin bin"/>
    <property type="match status" value="1"/>
</dbReference>
<feature type="compositionally biased region" description="Polar residues" evidence="10">
    <location>
        <begin position="1"/>
        <end position="12"/>
    </location>
</feature>
<dbReference type="InterPro" id="IPR000595">
    <property type="entry name" value="cNMP-bd_dom"/>
</dbReference>
<dbReference type="Gene3D" id="2.60.120.10">
    <property type="entry name" value="Jelly Rolls"/>
    <property type="match status" value="1"/>
</dbReference>
<evidence type="ECO:0000256" key="3">
    <source>
        <dbReference type="ARBA" id="ARBA00022448"/>
    </source>
</evidence>
<evidence type="ECO:0000256" key="9">
    <source>
        <dbReference type="ARBA" id="ARBA00023303"/>
    </source>
</evidence>
<feature type="transmembrane region" description="Helical" evidence="11">
    <location>
        <begin position="350"/>
        <end position="370"/>
    </location>
</feature>
<dbReference type="PROSITE" id="PS50042">
    <property type="entry name" value="CNMP_BINDING_3"/>
    <property type="match status" value="1"/>
</dbReference>
<feature type="transmembrane region" description="Helical" evidence="11">
    <location>
        <begin position="67"/>
        <end position="86"/>
    </location>
</feature>
<dbReference type="PANTHER" id="PTHR45651:SF68">
    <property type="entry name" value="ION TRANSPORT DOMAIN-CONTAINING PROTEIN"/>
    <property type="match status" value="1"/>
</dbReference>
<evidence type="ECO:0000256" key="6">
    <source>
        <dbReference type="ARBA" id="ARBA00023065"/>
    </source>
</evidence>
<protein>
    <submittedName>
        <fullName evidence="14 15">Cyclic nucleotide-gated ion channel 1-like isoform X1</fullName>
    </submittedName>
</protein>
<accession>A0A6P9E7L1</accession>
<keyword evidence="9" id="KW-0407">Ion channel</keyword>
<gene>
    <name evidence="14 15" type="primary">LOC109020159</name>
</gene>